<sequence>MQQRMGMEPPPPTSPKTRPPAPPSRRRARRGRRRTRARGGAGTSHRRPSPDTRTSLSATHLLHAPIPCASSSSARPPSHAPPPLLLIMSAHSPSSSSSTHTAKPISPETRTPMAMDSGHRRRGRRTRAASAGEAHAVPHRRRRGAD</sequence>
<gene>
    <name evidence="2" type="ORF">PVAP13_5NG063881</name>
</gene>
<feature type="region of interest" description="Disordered" evidence="1">
    <location>
        <begin position="1"/>
        <end position="146"/>
    </location>
</feature>
<proteinExistence type="predicted"/>
<comment type="caution">
    <text evidence="2">The sequence shown here is derived from an EMBL/GenBank/DDBJ whole genome shotgun (WGS) entry which is preliminary data.</text>
</comment>
<feature type="compositionally biased region" description="Basic residues" evidence="1">
    <location>
        <begin position="137"/>
        <end position="146"/>
    </location>
</feature>
<keyword evidence="3" id="KW-1185">Reference proteome</keyword>
<evidence type="ECO:0000313" key="3">
    <source>
        <dbReference type="Proteomes" id="UP000823388"/>
    </source>
</evidence>
<feature type="compositionally biased region" description="Basic residues" evidence="1">
    <location>
        <begin position="24"/>
        <end position="37"/>
    </location>
</feature>
<organism evidence="2 3">
    <name type="scientific">Panicum virgatum</name>
    <name type="common">Blackwell switchgrass</name>
    <dbReference type="NCBI Taxonomy" id="38727"/>
    <lineage>
        <taxon>Eukaryota</taxon>
        <taxon>Viridiplantae</taxon>
        <taxon>Streptophyta</taxon>
        <taxon>Embryophyta</taxon>
        <taxon>Tracheophyta</taxon>
        <taxon>Spermatophyta</taxon>
        <taxon>Magnoliopsida</taxon>
        <taxon>Liliopsida</taxon>
        <taxon>Poales</taxon>
        <taxon>Poaceae</taxon>
        <taxon>PACMAD clade</taxon>
        <taxon>Panicoideae</taxon>
        <taxon>Panicodae</taxon>
        <taxon>Paniceae</taxon>
        <taxon>Panicinae</taxon>
        <taxon>Panicum</taxon>
        <taxon>Panicum sect. Hiantes</taxon>
    </lineage>
</organism>
<evidence type="ECO:0000256" key="1">
    <source>
        <dbReference type="SAM" id="MobiDB-lite"/>
    </source>
</evidence>
<reference evidence="2" key="1">
    <citation type="submission" date="2020-05" db="EMBL/GenBank/DDBJ databases">
        <title>WGS assembly of Panicum virgatum.</title>
        <authorList>
            <person name="Lovell J.T."/>
            <person name="Jenkins J."/>
            <person name="Shu S."/>
            <person name="Juenger T.E."/>
            <person name="Schmutz J."/>
        </authorList>
    </citation>
    <scope>NUCLEOTIDE SEQUENCE</scope>
    <source>
        <strain evidence="2">AP13</strain>
    </source>
</reference>
<feature type="compositionally biased region" description="Low complexity" evidence="1">
    <location>
        <begin position="89"/>
        <end position="106"/>
    </location>
</feature>
<feature type="compositionally biased region" description="Pro residues" evidence="1">
    <location>
        <begin position="8"/>
        <end position="23"/>
    </location>
</feature>
<dbReference type="EMBL" id="CM029046">
    <property type="protein sequence ID" value="KAG2586632.1"/>
    <property type="molecule type" value="Genomic_DNA"/>
</dbReference>
<dbReference type="AlphaFoldDB" id="A0A8T0RK93"/>
<evidence type="ECO:0000313" key="2">
    <source>
        <dbReference type="EMBL" id="KAG2586632.1"/>
    </source>
</evidence>
<protein>
    <submittedName>
        <fullName evidence="2">Uncharacterized protein</fullName>
    </submittedName>
</protein>
<dbReference type="Proteomes" id="UP000823388">
    <property type="component" value="Chromosome 5N"/>
</dbReference>
<name>A0A8T0RK93_PANVG</name>
<feature type="compositionally biased region" description="Low complexity" evidence="1">
    <location>
        <begin position="64"/>
        <end position="77"/>
    </location>
</feature>
<accession>A0A8T0RK93</accession>